<dbReference type="Pfam" id="PF07714">
    <property type="entry name" value="PK_Tyr_Ser-Thr"/>
    <property type="match status" value="1"/>
</dbReference>
<feature type="domain" description="Protein kinase" evidence="9">
    <location>
        <begin position="365"/>
        <end position="636"/>
    </location>
</feature>
<dbReference type="Pfam" id="PF08263">
    <property type="entry name" value="LRRNT_2"/>
    <property type="match status" value="1"/>
</dbReference>
<evidence type="ECO:0000256" key="3">
    <source>
        <dbReference type="ARBA" id="ARBA00022692"/>
    </source>
</evidence>
<keyword evidence="7" id="KW-0547">Nucleotide-binding</keyword>
<dbReference type="InterPro" id="IPR001245">
    <property type="entry name" value="Ser-Thr/Tyr_kinase_cat_dom"/>
</dbReference>
<gene>
    <name evidence="10" type="ORF">V6N11_011763</name>
</gene>
<dbReference type="Gene3D" id="3.80.10.10">
    <property type="entry name" value="Ribonuclease Inhibitor"/>
    <property type="match status" value="2"/>
</dbReference>
<dbReference type="InterPro" id="IPR032675">
    <property type="entry name" value="LRR_dom_sf"/>
</dbReference>
<comment type="caution">
    <text evidence="10">The sequence shown here is derived from an EMBL/GenBank/DDBJ whole genome shotgun (WGS) entry which is preliminary data.</text>
</comment>
<evidence type="ECO:0000259" key="9">
    <source>
        <dbReference type="PROSITE" id="PS50011"/>
    </source>
</evidence>
<evidence type="ECO:0000256" key="2">
    <source>
        <dbReference type="ARBA" id="ARBA00022614"/>
    </source>
</evidence>
<dbReference type="InterPro" id="IPR013210">
    <property type="entry name" value="LRR_N_plant-typ"/>
</dbReference>
<evidence type="ECO:0000313" key="11">
    <source>
        <dbReference type="Proteomes" id="UP001396334"/>
    </source>
</evidence>
<feature type="binding site" evidence="7">
    <location>
        <position position="393"/>
    </location>
    <ligand>
        <name>ATP</name>
        <dbReference type="ChEBI" id="CHEBI:30616"/>
    </ligand>
</feature>
<dbReference type="SUPFAM" id="SSF56112">
    <property type="entry name" value="Protein kinase-like (PK-like)"/>
    <property type="match status" value="1"/>
</dbReference>
<feature type="transmembrane region" description="Helical" evidence="8">
    <location>
        <begin position="45"/>
        <end position="62"/>
    </location>
</feature>
<organism evidence="10 11">
    <name type="scientific">Hibiscus sabdariffa</name>
    <name type="common">roselle</name>
    <dbReference type="NCBI Taxonomy" id="183260"/>
    <lineage>
        <taxon>Eukaryota</taxon>
        <taxon>Viridiplantae</taxon>
        <taxon>Streptophyta</taxon>
        <taxon>Embryophyta</taxon>
        <taxon>Tracheophyta</taxon>
        <taxon>Spermatophyta</taxon>
        <taxon>Magnoliopsida</taxon>
        <taxon>eudicotyledons</taxon>
        <taxon>Gunneridae</taxon>
        <taxon>Pentapetalae</taxon>
        <taxon>rosids</taxon>
        <taxon>malvids</taxon>
        <taxon>Malvales</taxon>
        <taxon>Malvaceae</taxon>
        <taxon>Malvoideae</taxon>
        <taxon>Hibiscus</taxon>
    </lineage>
</organism>
<dbReference type="PROSITE" id="PS50011">
    <property type="entry name" value="PROTEIN_KINASE_DOM"/>
    <property type="match status" value="1"/>
</dbReference>
<dbReference type="PANTHER" id="PTHR48010">
    <property type="entry name" value="OS05G0588300 PROTEIN"/>
    <property type="match status" value="1"/>
</dbReference>
<dbReference type="EMBL" id="JBBPBN010000016">
    <property type="protein sequence ID" value="KAK9021793.1"/>
    <property type="molecule type" value="Genomic_DNA"/>
</dbReference>
<sequence length="723" mass="79660">MWGLGDLGSGFFSRNAAKSFLKRFSLSLRFELLGFWGSWKLSKKMIPLLVFILGAIFSSILADPVEDKQALLDFIQHIDHNSSSLQWSKEASVCSTWIGVECNGDNSRVIGLHLPGMGFQGPIPPNTLSRLSALEFLSLRSNSISGSFPSDFVQLENLTTLLLQFNEFSGTLPDFSAWGNLSIVDLSNNGFNGSIPPSVSKLSHLVALNLSNNSLSGDIPDINVPSLQQLDLSNNNLSGFIPKSLQRFPISVFSGNSNLSSSAVAFPPLPGQPPDSQPSRKAKRLGEPALLGIIIGACVLLCVLIALLILWCHSKRQNQRQELPGNTQKKEMSLKKMASRNLDKNNRLVFFEGCNLAFDLEDLLSASAEVLGKGAFGVTYKAALEDSTTVAVKRLKEVALAKREFEQQMEVIGHISHENVSALRAYYYSKEEKLVVHDYYGLGSVSALLHGKSGEVRTHLDWETRLKIAIGAARGIAYIHTQANGKLVHGNIKASNIFFNSERYGCVSDIGLASVMSPMPPPVMRAAGYRAPEVTDTRKATQASDVYSFGVFLLELLTRRSSIHATGGDEMVHLVRWVHSVVREEWTAEVFDVELLRYPNIEEEMVEMLQIAMSCVVRVPEQRPKMADIAKSVEEIRRDNNGEQLSFESPLETPGSTTIQHVGAETASSSTVAVHSKTQIHIYIKKENRKHLLRFCDGVEADLEGIEGFAEGSSYILQRWSCC</sequence>
<keyword evidence="7" id="KW-0067">ATP-binding</keyword>
<dbReference type="PANTHER" id="PTHR48010:SF1">
    <property type="entry name" value="PROTEIN KINASE DOMAIN-CONTAINING PROTEIN"/>
    <property type="match status" value="1"/>
</dbReference>
<dbReference type="PROSITE" id="PS00107">
    <property type="entry name" value="PROTEIN_KINASE_ATP"/>
    <property type="match status" value="1"/>
</dbReference>
<dbReference type="Proteomes" id="UP001396334">
    <property type="component" value="Unassembled WGS sequence"/>
</dbReference>
<dbReference type="InterPro" id="IPR011009">
    <property type="entry name" value="Kinase-like_dom_sf"/>
</dbReference>
<evidence type="ECO:0000256" key="7">
    <source>
        <dbReference type="PROSITE-ProRule" id="PRU10141"/>
    </source>
</evidence>
<accession>A0ABR2S9C0</accession>
<evidence type="ECO:0000256" key="6">
    <source>
        <dbReference type="ARBA" id="ARBA00023136"/>
    </source>
</evidence>
<evidence type="ECO:0000256" key="8">
    <source>
        <dbReference type="SAM" id="Phobius"/>
    </source>
</evidence>
<keyword evidence="3 8" id="KW-0812">Transmembrane</keyword>
<comment type="subcellular location">
    <subcellularLocation>
        <location evidence="1">Membrane</location>
    </subcellularLocation>
</comment>
<dbReference type="InterPro" id="IPR000719">
    <property type="entry name" value="Prot_kinase_dom"/>
</dbReference>
<dbReference type="PRINTS" id="PR00019">
    <property type="entry name" value="LEURICHRPT"/>
</dbReference>
<keyword evidence="5 8" id="KW-1133">Transmembrane helix</keyword>
<dbReference type="PROSITE" id="PS51450">
    <property type="entry name" value="LRR"/>
    <property type="match status" value="1"/>
</dbReference>
<proteinExistence type="predicted"/>
<dbReference type="InterPro" id="IPR001611">
    <property type="entry name" value="Leu-rich_rpt"/>
</dbReference>
<keyword evidence="2" id="KW-0433">Leucine-rich repeat</keyword>
<protein>
    <recommendedName>
        <fullName evidence="9">Protein kinase domain-containing protein</fullName>
    </recommendedName>
</protein>
<evidence type="ECO:0000256" key="4">
    <source>
        <dbReference type="ARBA" id="ARBA00022737"/>
    </source>
</evidence>
<dbReference type="Gene3D" id="3.30.200.20">
    <property type="entry name" value="Phosphorylase Kinase, domain 1"/>
    <property type="match status" value="1"/>
</dbReference>
<keyword evidence="4" id="KW-0677">Repeat</keyword>
<evidence type="ECO:0000256" key="5">
    <source>
        <dbReference type="ARBA" id="ARBA00022989"/>
    </source>
</evidence>
<reference evidence="10 11" key="1">
    <citation type="journal article" date="2024" name="G3 (Bethesda)">
        <title>Genome assembly of Hibiscus sabdariffa L. provides insights into metabolisms of medicinal natural products.</title>
        <authorList>
            <person name="Kim T."/>
        </authorList>
    </citation>
    <scope>NUCLEOTIDE SEQUENCE [LARGE SCALE GENOMIC DNA]</scope>
    <source>
        <strain evidence="10">TK-2024</strain>
        <tissue evidence="10">Old leaves</tissue>
    </source>
</reference>
<evidence type="ECO:0000256" key="1">
    <source>
        <dbReference type="ARBA" id="ARBA00004370"/>
    </source>
</evidence>
<dbReference type="Pfam" id="PF00560">
    <property type="entry name" value="LRR_1"/>
    <property type="match status" value="4"/>
</dbReference>
<dbReference type="Gene3D" id="1.10.510.10">
    <property type="entry name" value="Transferase(Phosphotransferase) domain 1"/>
    <property type="match status" value="1"/>
</dbReference>
<dbReference type="InterPro" id="IPR050994">
    <property type="entry name" value="At_inactive_RLKs"/>
</dbReference>
<keyword evidence="11" id="KW-1185">Reference proteome</keyword>
<dbReference type="SUPFAM" id="SSF52058">
    <property type="entry name" value="L domain-like"/>
    <property type="match status" value="1"/>
</dbReference>
<dbReference type="InterPro" id="IPR017441">
    <property type="entry name" value="Protein_kinase_ATP_BS"/>
</dbReference>
<evidence type="ECO:0000313" key="10">
    <source>
        <dbReference type="EMBL" id="KAK9021793.1"/>
    </source>
</evidence>
<name>A0ABR2S9C0_9ROSI</name>
<feature type="transmembrane region" description="Helical" evidence="8">
    <location>
        <begin position="289"/>
        <end position="311"/>
    </location>
</feature>
<keyword evidence="6 8" id="KW-0472">Membrane</keyword>